<gene>
    <name evidence="11" type="ORF">HMPREF9220_1256</name>
</gene>
<dbReference type="GO" id="GO:0004386">
    <property type="term" value="F:helicase activity"/>
    <property type="evidence" value="ECO:0007669"/>
    <property type="project" value="UniProtKB-KW"/>
</dbReference>
<evidence type="ECO:0000313" key="12">
    <source>
        <dbReference type="Proteomes" id="UP000004594"/>
    </source>
</evidence>
<evidence type="ECO:0000256" key="6">
    <source>
        <dbReference type="ARBA" id="ARBA00022839"/>
    </source>
</evidence>
<keyword evidence="5" id="KW-0347">Helicase</keyword>
<organism evidence="11 12">
    <name type="scientific">Dialister micraerophilus UPII 345-E</name>
    <dbReference type="NCBI Taxonomy" id="910314"/>
    <lineage>
        <taxon>Bacteria</taxon>
        <taxon>Bacillati</taxon>
        <taxon>Bacillota</taxon>
        <taxon>Negativicutes</taxon>
        <taxon>Veillonellales</taxon>
        <taxon>Veillonellaceae</taxon>
        <taxon>Dialister</taxon>
    </lineage>
</organism>
<protein>
    <submittedName>
        <fullName evidence="11">Putative ATP-dependent nuclease subunit B</fullName>
    </submittedName>
</protein>
<comment type="caution">
    <text evidence="11">The sequence shown here is derived from an EMBL/GenBank/DDBJ whole genome shotgun (WGS) entry which is preliminary data.</text>
</comment>
<evidence type="ECO:0000256" key="7">
    <source>
        <dbReference type="ARBA" id="ARBA00022840"/>
    </source>
</evidence>
<reference evidence="11 12" key="1">
    <citation type="submission" date="2010-11" db="EMBL/GenBank/DDBJ databases">
        <authorList>
            <person name="Durkin A.S."/>
            <person name="Madupu R."/>
            <person name="Torralba M."/>
            <person name="Gillis M."/>
            <person name="Methe B."/>
            <person name="Sutton G."/>
            <person name="Nelson K.E."/>
        </authorList>
    </citation>
    <scope>NUCLEOTIDE SEQUENCE [LARGE SCALE GENOMIC DNA]</scope>
    <source>
        <strain evidence="11 12">UPII 345-E</strain>
    </source>
</reference>
<keyword evidence="2" id="KW-0547">Nucleotide-binding</keyword>
<keyword evidence="7" id="KW-0067">ATP-binding</keyword>
<accession>E4L7A8</accession>
<dbReference type="Pfam" id="PF13361">
    <property type="entry name" value="UvrD_C"/>
    <property type="match status" value="1"/>
</dbReference>
<evidence type="ECO:0000313" key="11">
    <source>
        <dbReference type="EMBL" id="EFR43297.1"/>
    </source>
</evidence>
<evidence type="ECO:0000256" key="1">
    <source>
        <dbReference type="ARBA" id="ARBA00022722"/>
    </source>
</evidence>
<keyword evidence="1" id="KW-0540">Nuclease</keyword>
<keyword evidence="3" id="KW-0227">DNA damage</keyword>
<keyword evidence="8" id="KW-0238">DNA-binding</keyword>
<name>E4L7A8_9FIRM</name>
<dbReference type="InterPro" id="IPR011604">
    <property type="entry name" value="PDDEXK-like_dom_sf"/>
</dbReference>
<keyword evidence="4" id="KW-0378">Hydrolase</keyword>
<evidence type="ECO:0000256" key="9">
    <source>
        <dbReference type="ARBA" id="ARBA00023204"/>
    </source>
</evidence>
<dbReference type="PROSITE" id="PS51217">
    <property type="entry name" value="UVRD_HELICASE_CTER"/>
    <property type="match status" value="1"/>
</dbReference>
<keyword evidence="9" id="KW-0234">DNA repair</keyword>
<dbReference type="GO" id="GO:0005524">
    <property type="term" value="F:ATP binding"/>
    <property type="evidence" value="ECO:0007669"/>
    <property type="project" value="UniProtKB-KW"/>
</dbReference>
<dbReference type="GO" id="GO:0003677">
    <property type="term" value="F:DNA binding"/>
    <property type="evidence" value="ECO:0007669"/>
    <property type="project" value="UniProtKB-KW"/>
</dbReference>
<dbReference type="GO" id="GO:0006281">
    <property type="term" value="P:DNA repair"/>
    <property type="evidence" value="ECO:0007669"/>
    <property type="project" value="UniProtKB-KW"/>
</dbReference>
<dbReference type="RefSeq" id="WP_007553591.1">
    <property type="nucleotide sequence ID" value="NZ_AENT01000001.1"/>
</dbReference>
<dbReference type="SUPFAM" id="SSF52540">
    <property type="entry name" value="P-loop containing nucleoside triphosphate hydrolases"/>
    <property type="match status" value="1"/>
</dbReference>
<dbReference type="GO" id="GO:0006310">
    <property type="term" value="P:DNA recombination"/>
    <property type="evidence" value="ECO:0007669"/>
    <property type="project" value="TreeGrafter"/>
</dbReference>
<dbReference type="InterPro" id="IPR038726">
    <property type="entry name" value="PDDEXK_AddAB-type"/>
</dbReference>
<evidence type="ECO:0000256" key="2">
    <source>
        <dbReference type="ARBA" id="ARBA00022741"/>
    </source>
</evidence>
<dbReference type="InterPro" id="IPR027417">
    <property type="entry name" value="P-loop_NTPase"/>
</dbReference>
<dbReference type="Gene3D" id="3.90.320.10">
    <property type="match status" value="1"/>
</dbReference>
<evidence type="ECO:0000256" key="3">
    <source>
        <dbReference type="ARBA" id="ARBA00022763"/>
    </source>
</evidence>
<dbReference type="PANTHER" id="PTHR30591">
    <property type="entry name" value="RECBCD ENZYME SUBUNIT RECC"/>
    <property type="match status" value="1"/>
</dbReference>
<dbReference type="GO" id="GO:0004527">
    <property type="term" value="F:exonuclease activity"/>
    <property type="evidence" value="ECO:0007669"/>
    <property type="project" value="UniProtKB-KW"/>
</dbReference>
<dbReference type="PANTHER" id="PTHR30591:SF1">
    <property type="entry name" value="RECBCD ENZYME SUBUNIT RECC"/>
    <property type="match status" value="1"/>
</dbReference>
<evidence type="ECO:0000256" key="4">
    <source>
        <dbReference type="ARBA" id="ARBA00022801"/>
    </source>
</evidence>
<evidence type="ECO:0000256" key="8">
    <source>
        <dbReference type="ARBA" id="ARBA00023125"/>
    </source>
</evidence>
<dbReference type="Proteomes" id="UP000004594">
    <property type="component" value="Unassembled WGS sequence"/>
</dbReference>
<dbReference type="eggNOG" id="COG3857">
    <property type="taxonomic scope" value="Bacteria"/>
</dbReference>
<evidence type="ECO:0000256" key="5">
    <source>
        <dbReference type="ARBA" id="ARBA00022806"/>
    </source>
</evidence>
<dbReference type="AlphaFoldDB" id="E4L7A8"/>
<dbReference type="Pfam" id="PF12705">
    <property type="entry name" value="PDDEXK_1"/>
    <property type="match status" value="1"/>
</dbReference>
<proteinExistence type="predicted"/>
<dbReference type="InterPro" id="IPR014017">
    <property type="entry name" value="DNA_helicase_UvrD-like_C"/>
</dbReference>
<dbReference type="Pfam" id="PF21445">
    <property type="entry name" value="ADDB_N"/>
    <property type="match status" value="1"/>
</dbReference>
<dbReference type="EMBL" id="AENT01000001">
    <property type="protein sequence ID" value="EFR43297.1"/>
    <property type="molecule type" value="Genomic_DNA"/>
</dbReference>
<dbReference type="Gene3D" id="3.40.50.300">
    <property type="entry name" value="P-loop containing nucleotide triphosphate hydrolases"/>
    <property type="match status" value="3"/>
</dbReference>
<dbReference type="OrthoDB" id="9758506at2"/>
<keyword evidence="6" id="KW-0269">Exonuclease</keyword>
<evidence type="ECO:0000259" key="10">
    <source>
        <dbReference type="PROSITE" id="PS51217"/>
    </source>
</evidence>
<dbReference type="InterPro" id="IPR049035">
    <property type="entry name" value="ADDB_N"/>
</dbReference>
<sequence>MSLKFIFGLSGSGKTARCCKEIFEYTQNKDSSAYFIVPDQSTYTTEYILAKTFPEGGFTNVTVTGFSRLAYKIFREVKTRKHDAISKLGQDLVLSLILSEEKNNLSVLSQMSSQPKFIKSLKDIFHQFNSSLITEEMLENAAKKEKDSHLGKKLGDLHLLFKKYHEYLTNRFSYNGEIFDLLATEIYKSDSIKKSAIWIDGYHGFTLQEMKIISALVKNAKKVTITLPFESAEQAMQNPLFMKPSETWRILSENEKTSDATILTTLHRFQSSRIRSLVKHGFETTPYECREKEETDGGIYPSSAADRSVEIDFIARKILTLVRDKKLRYRDITVLLRNPELYTDLIERIFKKYELPVFINKKDTMNNHPLIVSVTGLLEFLTAQANRKNSGYSRHILFPILKTGLLKNFPPEKVNKLENYIIKNGIRFFQWDKEWNYRTVKDIDNPENELSEIEKSENEEANNCRKKLLETLGNLEKEWNTNTSVKERCRILYEWLVSQNIPQILAERDKNEFEKTRKKPHIQAWKKFISLLDELVNIAGEDRLPEEYFMNILKSGLFNLSFATIPDTLDHITATSISRGYHMESTAVFIPGMANGEFPKDIENTNFITEAERKHLAKENTLTLGNDFVFNIYEEQFYTYLALTRAKKYMYISYPKTDSENKPLEPSFIYKKIISLNYAHKEEIADRPTYDTKDMTFFSNPKQAITLLPEILRQGLPKKDSFWTYLKNWATQSHNEYAELFYDQQKSFKYNSTASTLSQDIVNKLFKPYGKFYGSISQLEEYRSCPYKYFLNRGLKLSDRQDGRIQNIDFGNYLHSGLKRFGNLLSSMNKTWKDLSDDEIDAFSNQISSIITPLVAHGTLTSDATNAYTHRLLNMTFKKSIKQFKNWSENSDFKTTDLEREFKINIKADDKDTFTLRGKIDRIDSYTTETSQCALAVCDYKTGIQSIDLQSIISGIKLQLVTYMLAMIKENPEKNIIPTALMYIYLSNDAESFKSAPPDGIPAKEETSACDGFYLSDANLLTKLDKYIEDKNSKTKKHINVTLNKNGTLRANQNTLTPQEMENLTKAVEQKLIDLYKQISQGNISISPIRYDKYTACNYCPYKSICRFDIALKNKYNFVNKLNNNEVKEILNEKGNDK</sequence>
<feature type="domain" description="UvrD-like helicase C-terminal" evidence="10">
    <location>
        <begin position="268"/>
        <end position="570"/>
    </location>
</feature>